<dbReference type="GO" id="GO:0006310">
    <property type="term" value="P:DNA recombination"/>
    <property type="evidence" value="ECO:0007669"/>
    <property type="project" value="UniProtKB-ARBA"/>
</dbReference>
<feature type="compositionally biased region" description="Basic residues" evidence="1">
    <location>
        <begin position="179"/>
        <end position="194"/>
    </location>
</feature>
<sequence>MNSLEVVTITDTSEIHEENNEVIEISSCSGYESRNADESRRYSESNDILKDLNEESELDRSKDAKYSDDITRGTTPREDGGTHDPKVSSSKFLSSDPISDSSFNISDFRRKEREAEKRLPEEIIHWLSDSDEEPEKKNAERDIKTKYEYGTPAANGMDIPPVNADQLLSSPTAAVTQKTTKRSKSKPKGTKKAKVQTVSIGDGEFTKKELEEVNKVNRKKEDLMSEMIIEISTNVFDECFDESYMNEILCHTKVEKIVSRFPIISWKRITRATYDKSKDIFIPCPLSQVREKKIVLYYSAEEFVSILMCHELGNILKSVKKESFSDISPQVQVVFMIEGYDQYLNKIKSIEEKNYQKTIMERLSQQSPPTSRESDRNSLDATNNTSQITGIASKDVDSLINDAQITYCVNIFTVRNSREATRWLQSFTYAISFSLYDKFERNSALANLGGVKSGSDRKSTFFQTMRQFKMMTEQKVEKLYNHYPSLYKIYSRYRRNDSLGKDSLEKNIVPPSIDSAMKKVFSTDDPFEMVFE</sequence>
<gene>
    <name evidence="3" type="primary">Piso0_002349</name>
    <name evidence="3" type="ORF">GNLVRS01_PISO0I08280g</name>
</gene>
<feature type="compositionally biased region" description="Polar residues" evidence="1">
    <location>
        <begin position="87"/>
        <end position="97"/>
    </location>
</feature>
<dbReference type="Gene3D" id="3.40.50.10130">
    <property type="match status" value="1"/>
</dbReference>
<dbReference type="STRING" id="559304.G8YET7"/>
<keyword evidence="4" id="KW-1185">Reference proteome</keyword>
<dbReference type="EMBL" id="FO082051">
    <property type="protein sequence ID" value="CCE81686.1"/>
    <property type="molecule type" value="Genomic_DNA"/>
</dbReference>
<dbReference type="Proteomes" id="UP000005222">
    <property type="component" value="Chromosome I"/>
</dbReference>
<evidence type="ECO:0000313" key="4">
    <source>
        <dbReference type="Proteomes" id="UP000005222"/>
    </source>
</evidence>
<protein>
    <submittedName>
        <fullName evidence="3">Piso0_002349 protein</fullName>
    </submittedName>
</protein>
<feature type="region of interest" description="Disordered" evidence="1">
    <location>
        <begin position="362"/>
        <end position="384"/>
    </location>
</feature>
<evidence type="ECO:0000256" key="1">
    <source>
        <dbReference type="SAM" id="MobiDB-lite"/>
    </source>
</evidence>
<dbReference type="OrthoDB" id="343092at2759"/>
<organism evidence="3 4">
    <name type="scientific">Pichia sorbitophila (strain ATCC MYA-4447 / BCRC 22081 / CBS 7064 / NBRC 10061 / NRRL Y-12695)</name>
    <name type="common">Hybrid yeast</name>
    <dbReference type="NCBI Taxonomy" id="559304"/>
    <lineage>
        <taxon>Eukaryota</taxon>
        <taxon>Fungi</taxon>
        <taxon>Dikarya</taxon>
        <taxon>Ascomycota</taxon>
        <taxon>Saccharomycotina</taxon>
        <taxon>Pichiomycetes</taxon>
        <taxon>Debaryomycetaceae</taxon>
        <taxon>Millerozyma</taxon>
    </lineage>
</organism>
<reference evidence="3 4" key="1">
    <citation type="journal article" date="2012" name="G3 (Bethesda)">
        <title>Pichia sorbitophila, an interspecies yeast hybrid reveals early steps of genome resolution following polyploidization.</title>
        <authorList>
            <person name="Leh Louis V."/>
            <person name="Despons L."/>
            <person name="Friedrich A."/>
            <person name="Martin T."/>
            <person name="Durrens P."/>
            <person name="Casaregola S."/>
            <person name="Neuveglise C."/>
            <person name="Fairhead C."/>
            <person name="Marck C."/>
            <person name="Cruz J.A."/>
            <person name="Straub M.L."/>
            <person name="Kugler V."/>
            <person name="Sacerdot C."/>
            <person name="Uzunov Z."/>
            <person name="Thierry A."/>
            <person name="Weiss S."/>
            <person name="Bleykasten C."/>
            <person name="De Montigny J."/>
            <person name="Jacques N."/>
            <person name="Jung P."/>
            <person name="Lemaire M."/>
            <person name="Mallet S."/>
            <person name="Morel G."/>
            <person name="Richard G.F."/>
            <person name="Sarkar A."/>
            <person name="Savel G."/>
            <person name="Schacherer J."/>
            <person name="Seret M.L."/>
            <person name="Talla E."/>
            <person name="Samson G."/>
            <person name="Jubin C."/>
            <person name="Poulain J."/>
            <person name="Vacherie B."/>
            <person name="Barbe V."/>
            <person name="Pelletier E."/>
            <person name="Sherman D.J."/>
            <person name="Westhof E."/>
            <person name="Weissenbach J."/>
            <person name="Baret P.V."/>
            <person name="Wincker P."/>
            <person name="Gaillardin C."/>
            <person name="Dujon B."/>
            <person name="Souciet J.L."/>
        </authorList>
    </citation>
    <scope>NUCLEOTIDE SEQUENCE [LARGE SCALE GENOMIC DNA]</scope>
    <source>
        <strain evidence="4">ATCC MYA-4447 / BCRC 22081 / CBS 7064 / NBRC 10061 / NRRL Y-12695</strain>
    </source>
</reference>
<feature type="domain" description="ERCC4" evidence="2">
    <location>
        <begin position="265"/>
        <end position="427"/>
    </location>
</feature>
<dbReference type="Pfam" id="PF02732">
    <property type="entry name" value="ERCC4"/>
    <property type="match status" value="1"/>
</dbReference>
<accession>G8YET7</accession>
<feature type="compositionally biased region" description="Basic and acidic residues" evidence="1">
    <location>
        <begin position="34"/>
        <end position="86"/>
    </location>
</feature>
<feature type="region of interest" description="Disordered" evidence="1">
    <location>
        <begin position="28"/>
        <end position="97"/>
    </location>
</feature>
<dbReference type="eggNOG" id="ENOG502RY0Q">
    <property type="taxonomic scope" value="Eukaryota"/>
</dbReference>
<evidence type="ECO:0000313" key="3">
    <source>
        <dbReference type="EMBL" id="CCE81686.1"/>
    </source>
</evidence>
<dbReference type="InterPro" id="IPR006166">
    <property type="entry name" value="ERCC4_domain"/>
</dbReference>
<dbReference type="GO" id="GO:0004518">
    <property type="term" value="F:nuclease activity"/>
    <property type="evidence" value="ECO:0007669"/>
    <property type="project" value="InterPro"/>
</dbReference>
<dbReference type="HOGENOM" id="CLU_040434_0_0_1"/>
<dbReference type="OMA" id="GVATQYP"/>
<dbReference type="InParanoid" id="G8YET7"/>
<evidence type="ECO:0000259" key="2">
    <source>
        <dbReference type="Pfam" id="PF02732"/>
    </source>
</evidence>
<name>G8YET7_PICSO</name>
<proteinExistence type="predicted"/>
<dbReference type="AlphaFoldDB" id="G8YET7"/>
<dbReference type="GO" id="GO:0061982">
    <property type="term" value="P:meiosis I cell cycle process"/>
    <property type="evidence" value="ECO:0007669"/>
    <property type="project" value="UniProtKB-ARBA"/>
</dbReference>
<dbReference type="GO" id="GO:0003677">
    <property type="term" value="F:DNA binding"/>
    <property type="evidence" value="ECO:0007669"/>
    <property type="project" value="InterPro"/>
</dbReference>
<feature type="region of interest" description="Disordered" evidence="1">
    <location>
        <begin position="170"/>
        <end position="195"/>
    </location>
</feature>